<accession>A0A9P7D2V8</accession>
<proteinExistence type="predicted"/>
<keyword evidence="3" id="KW-1185">Reference proteome</keyword>
<evidence type="ECO:0000313" key="3">
    <source>
        <dbReference type="Proteomes" id="UP000714275"/>
    </source>
</evidence>
<dbReference type="Proteomes" id="UP000714275">
    <property type="component" value="Unassembled WGS sequence"/>
</dbReference>
<reference evidence="2" key="1">
    <citation type="journal article" date="2020" name="New Phytol.">
        <title>Comparative genomics reveals dynamic genome evolution in host specialist ectomycorrhizal fungi.</title>
        <authorList>
            <person name="Lofgren L.A."/>
            <person name="Nguyen N.H."/>
            <person name="Vilgalys R."/>
            <person name="Ruytinx J."/>
            <person name="Liao H.L."/>
            <person name="Branco S."/>
            <person name="Kuo A."/>
            <person name="LaButti K."/>
            <person name="Lipzen A."/>
            <person name="Andreopoulos W."/>
            <person name="Pangilinan J."/>
            <person name="Riley R."/>
            <person name="Hundley H."/>
            <person name="Na H."/>
            <person name="Barry K."/>
            <person name="Grigoriev I.V."/>
            <person name="Stajich J.E."/>
            <person name="Kennedy P.G."/>
        </authorList>
    </citation>
    <scope>NUCLEOTIDE SEQUENCE</scope>
    <source>
        <strain evidence="2">DOB743</strain>
    </source>
</reference>
<organism evidence="2 3">
    <name type="scientific">Suillus placidus</name>
    <dbReference type="NCBI Taxonomy" id="48579"/>
    <lineage>
        <taxon>Eukaryota</taxon>
        <taxon>Fungi</taxon>
        <taxon>Dikarya</taxon>
        <taxon>Basidiomycota</taxon>
        <taxon>Agaricomycotina</taxon>
        <taxon>Agaricomycetes</taxon>
        <taxon>Agaricomycetidae</taxon>
        <taxon>Boletales</taxon>
        <taxon>Suillineae</taxon>
        <taxon>Suillaceae</taxon>
        <taxon>Suillus</taxon>
    </lineage>
</organism>
<feature type="region of interest" description="Disordered" evidence="1">
    <location>
        <begin position="160"/>
        <end position="186"/>
    </location>
</feature>
<sequence>MADVKVLVAAAVNKECADEEGDFGIANTSNSKSRLSSLHKWLTCSHPLSYQDRAFEHLLCCIVLDPENHCGGLPKPSEQQLMIQDFSLHIINMTQSNKTTLQLLLPPSFPQHLDHFLQDVFSGLANHLHINHVPWHVANVGARGRCSFKPMHMSWINLGKPPETQTVGQRNAGPGINHAAEASKKA</sequence>
<protein>
    <submittedName>
        <fullName evidence="2">Uncharacterized protein</fullName>
    </submittedName>
</protein>
<dbReference type="AlphaFoldDB" id="A0A9P7D2V8"/>
<dbReference type="OrthoDB" id="2663952at2759"/>
<name>A0A9P7D2V8_9AGAM</name>
<dbReference type="EMBL" id="JABBWD010000022">
    <property type="protein sequence ID" value="KAG1777123.1"/>
    <property type="molecule type" value="Genomic_DNA"/>
</dbReference>
<evidence type="ECO:0000256" key="1">
    <source>
        <dbReference type="SAM" id="MobiDB-lite"/>
    </source>
</evidence>
<comment type="caution">
    <text evidence="2">The sequence shown here is derived from an EMBL/GenBank/DDBJ whole genome shotgun (WGS) entry which is preliminary data.</text>
</comment>
<evidence type="ECO:0000313" key="2">
    <source>
        <dbReference type="EMBL" id="KAG1777123.1"/>
    </source>
</evidence>
<gene>
    <name evidence="2" type="ORF">EV702DRAFT_1197446</name>
</gene>